<feature type="region of interest" description="Disordered" evidence="1">
    <location>
        <begin position="1"/>
        <end position="73"/>
    </location>
</feature>
<evidence type="ECO:0000256" key="1">
    <source>
        <dbReference type="SAM" id="MobiDB-lite"/>
    </source>
</evidence>
<proteinExistence type="predicted"/>
<feature type="compositionally biased region" description="Polar residues" evidence="1">
    <location>
        <begin position="64"/>
        <end position="73"/>
    </location>
</feature>
<dbReference type="OrthoDB" id="4949215at2"/>
<evidence type="ECO:0000313" key="2">
    <source>
        <dbReference type="EMBL" id="RNL55651.1"/>
    </source>
</evidence>
<comment type="caution">
    <text evidence="2">The sequence shown here is derived from an EMBL/GenBank/DDBJ whole genome shotgun (WGS) entry which is preliminary data.</text>
</comment>
<organism evidence="2 3">
    <name type="scientific">Arthrobacter oryzae</name>
    <dbReference type="NCBI Taxonomy" id="409290"/>
    <lineage>
        <taxon>Bacteria</taxon>
        <taxon>Bacillati</taxon>
        <taxon>Actinomycetota</taxon>
        <taxon>Actinomycetes</taxon>
        <taxon>Micrococcales</taxon>
        <taxon>Micrococcaceae</taxon>
        <taxon>Arthrobacter</taxon>
    </lineage>
</organism>
<accession>A0A3N0C1E5</accession>
<reference evidence="2 3" key="1">
    <citation type="submission" date="2018-10" db="EMBL/GenBank/DDBJ databases">
        <title>Genome sequencing of Arthrobacter oryzae TNB02.</title>
        <authorList>
            <person name="Cho Y.-J."/>
            <person name="Cho A."/>
            <person name="Kim O.-S."/>
        </authorList>
    </citation>
    <scope>NUCLEOTIDE SEQUENCE [LARGE SCALE GENOMIC DNA]</scope>
    <source>
        <strain evidence="2 3">TNB02</strain>
    </source>
</reference>
<evidence type="ECO:0000313" key="3">
    <source>
        <dbReference type="Proteomes" id="UP000273807"/>
    </source>
</evidence>
<dbReference type="EMBL" id="RBED01000091">
    <property type="protein sequence ID" value="RNL55651.1"/>
    <property type="molecule type" value="Genomic_DNA"/>
</dbReference>
<name>A0A3N0C1E5_9MICC</name>
<keyword evidence="3" id="KW-1185">Reference proteome</keyword>
<protein>
    <submittedName>
        <fullName evidence="2">Uncharacterized protein</fullName>
    </submittedName>
</protein>
<sequence length="73" mass="8159">MSEPRNPVSGRRVNSPVPAGHAGHSLHHEILTTQQIREVGRRRTDAEEKLAQHLREARHKSRDSGNPETPANP</sequence>
<dbReference type="Proteomes" id="UP000273807">
    <property type="component" value="Unassembled WGS sequence"/>
</dbReference>
<gene>
    <name evidence="2" type="ORF">D7003_09550</name>
</gene>
<feature type="compositionally biased region" description="Basic and acidic residues" evidence="1">
    <location>
        <begin position="38"/>
        <end position="55"/>
    </location>
</feature>
<dbReference type="AlphaFoldDB" id="A0A3N0C1E5"/>